<dbReference type="EMBL" id="CM007649">
    <property type="protein sequence ID" value="ONM30889.1"/>
    <property type="molecule type" value="Genomic_DNA"/>
</dbReference>
<dbReference type="AlphaFoldDB" id="A0A1D6MPC8"/>
<accession>A0A1D6MPC8</accession>
<organism evidence="1">
    <name type="scientific">Zea mays</name>
    <name type="common">Maize</name>
    <dbReference type="NCBI Taxonomy" id="4577"/>
    <lineage>
        <taxon>Eukaryota</taxon>
        <taxon>Viridiplantae</taxon>
        <taxon>Streptophyta</taxon>
        <taxon>Embryophyta</taxon>
        <taxon>Tracheophyta</taxon>
        <taxon>Spermatophyta</taxon>
        <taxon>Magnoliopsida</taxon>
        <taxon>Liliopsida</taxon>
        <taxon>Poales</taxon>
        <taxon>Poaceae</taxon>
        <taxon>PACMAD clade</taxon>
        <taxon>Panicoideae</taxon>
        <taxon>Andropogonodae</taxon>
        <taxon>Andropogoneae</taxon>
        <taxon>Tripsacinae</taxon>
        <taxon>Zea</taxon>
    </lineage>
</organism>
<evidence type="ECO:0000313" key="1">
    <source>
        <dbReference type="EMBL" id="ONM30889.1"/>
    </source>
</evidence>
<gene>
    <name evidence="1" type="ORF">ZEAMMB73_Zm00001d040234</name>
</gene>
<name>A0A1D6MPC8_MAIZE</name>
<proteinExistence type="predicted"/>
<protein>
    <submittedName>
        <fullName evidence="1">Ypt/Rab-GAP domain of gyp1p superfamily protein</fullName>
    </submittedName>
</protein>
<reference evidence="1" key="1">
    <citation type="submission" date="2015-12" db="EMBL/GenBank/DDBJ databases">
        <title>Update maize B73 reference genome by single molecule sequencing technologies.</title>
        <authorList>
            <consortium name="Maize Genome Sequencing Project"/>
            <person name="Ware D."/>
        </authorList>
    </citation>
    <scope>NUCLEOTIDE SEQUENCE [LARGE SCALE GENOMIC DNA]</scope>
    <source>
        <tissue evidence="1">Seedling</tissue>
    </source>
</reference>
<sequence>MASARHLTSAGEKVERGRGWTACESRIADEQVRSGFSARQSRPLFYSSIYRLLLEPIADVSSSKFRVQDYLGFVAGDSLTTFFLSLSSYLYCLYLVFFHDTIETSCLVYNSICAAYRITDHLQHLLRHKIPRRVKSFLNLNCYLGCYRCSPIHL</sequence>